<dbReference type="Proteomes" id="UP000765509">
    <property type="component" value="Unassembled WGS sequence"/>
</dbReference>
<reference evidence="2" key="1">
    <citation type="submission" date="2021-03" db="EMBL/GenBank/DDBJ databases">
        <title>Draft genome sequence of rust myrtle Austropuccinia psidii MF-1, a brazilian biotype.</title>
        <authorList>
            <person name="Quecine M.C."/>
            <person name="Pachon D.M.R."/>
            <person name="Bonatelli M.L."/>
            <person name="Correr F.H."/>
            <person name="Franceschini L.M."/>
            <person name="Leite T.F."/>
            <person name="Margarido G.R.A."/>
            <person name="Almeida C.A."/>
            <person name="Ferrarezi J.A."/>
            <person name="Labate C.A."/>
        </authorList>
    </citation>
    <scope>NUCLEOTIDE SEQUENCE</scope>
    <source>
        <strain evidence="2">MF-1</strain>
    </source>
</reference>
<dbReference type="OrthoDB" id="2513165at2759"/>
<protein>
    <recommendedName>
        <fullName evidence="1">Integrase zinc-binding domain-containing protein</fullName>
    </recommendedName>
</protein>
<accession>A0A9Q3HS88</accession>
<proteinExistence type="predicted"/>
<dbReference type="Gene3D" id="1.10.340.70">
    <property type="match status" value="1"/>
</dbReference>
<evidence type="ECO:0000313" key="2">
    <source>
        <dbReference type="EMBL" id="MBW0512260.1"/>
    </source>
</evidence>
<organism evidence="2 3">
    <name type="scientific">Austropuccinia psidii MF-1</name>
    <dbReference type="NCBI Taxonomy" id="1389203"/>
    <lineage>
        <taxon>Eukaryota</taxon>
        <taxon>Fungi</taxon>
        <taxon>Dikarya</taxon>
        <taxon>Basidiomycota</taxon>
        <taxon>Pucciniomycotina</taxon>
        <taxon>Pucciniomycetes</taxon>
        <taxon>Pucciniales</taxon>
        <taxon>Sphaerophragmiaceae</taxon>
        <taxon>Austropuccinia</taxon>
    </lineage>
</organism>
<feature type="non-terminal residue" evidence="2">
    <location>
        <position position="98"/>
    </location>
</feature>
<evidence type="ECO:0000259" key="1">
    <source>
        <dbReference type="Pfam" id="PF17921"/>
    </source>
</evidence>
<dbReference type="InterPro" id="IPR041588">
    <property type="entry name" value="Integrase_H2C2"/>
</dbReference>
<comment type="caution">
    <text evidence="2">The sequence shown here is derived from an EMBL/GenBank/DDBJ whole genome shotgun (WGS) entry which is preliminary data.</text>
</comment>
<feature type="domain" description="Integrase zinc-binding" evidence="1">
    <location>
        <begin position="47"/>
        <end position="97"/>
    </location>
</feature>
<gene>
    <name evidence="2" type="ORF">O181_051975</name>
</gene>
<keyword evidence="3" id="KW-1185">Reference proteome</keyword>
<sequence length="98" mass="11700">MKDFKKPSLFSKLYEIWKKEYDEGRFHHLNGSLYHRTKNTCAMALTDRTLIKHILNECHDSFASGHLSEDITLESVKTCSWWPNWQKDVAEYFQTCNR</sequence>
<dbReference type="AlphaFoldDB" id="A0A9Q3HS88"/>
<evidence type="ECO:0000313" key="3">
    <source>
        <dbReference type="Proteomes" id="UP000765509"/>
    </source>
</evidence>
<dbReference type="Pfam" id="PF17921">
    <property type="entry name" value="Integrase_H2C2"/>
    <property type="match status" value="1"/>
</dbReference>
<dbReference type="EMBL" id="AVOT02022693">
    <property type="protein sequence ID" value="MBW0512260.1"/>
    <property type="molecule type" value="Genomic_DNA"/>
</dbReference>
<name>A0A9Q3HS88_9BASI</name>